<dbReference type="InterPro" id="IPR003593">
    <property type="entry name" value="AAA+_ATPase"/>
</dbReference>
<keyword evidence="2" id="KW-0547">Nucleotide-binding</keyword>
<dbReference type="CDD" id="cd19481">
    <property type="entry name" value="RecA-like_protease"/>
    <property type="match status" value="1"/>
</dbReference>
<dbReference type="InterPro" id="IPR050221">
    <property type="entry name" value="26S_Proteasome_ATPase"/>
</dbReference>
<keyword evidence="3" id="KW-0067">ATP-binding</keyword>
<evidence type="ECO:0000259" key="5">
    <source>
        <dbReference type="SMART" id="SM00382"/>
    </source>
</evidence>
<evidence type="ECO:0000313" key="6">
    <source>
        <dbReference type="EMBL" id="RQY80477.1"/>
    </source>
</evidence>
<protein>
    <submittedName>
        <fullName evidence="6">AAA family ATPase</fullName>
    </submittedName>
</protein>
<sequence>MTPLTPDLPAAGTAALTESIESIESTDARPPKRARRAAAPSPAPEPAAALPAALPAALAELAPWLTAIDMRLQRQLLHQQQRGDDRFAMRGILADADEPIAPDTLPRWLMPDAAAPTEAFPPATGRLAALATRFALSPPALGALVLSLLPLLEPRYGALIAYLQGDEQGTWPSVDLARLLLAETPADGIALRAALTSHEAPLRRHGLLLAAERSGRVSERDDAVYLRPAESVFLYLTGQPHTLPKPLIDIASWLTPAGPDPRTGAPDWAAFAQQLARACFGETRPTTPIVLLQGGCGREALVARVADEAATRVLALNLDRLPDDEFDAWNVLLAALHTTRLTGSVLLLRELAGFEARHARQLDALDARLADHGQPVIALTREDESLRGFTGLPRLRLTVPARAREADVALVAAGLREAGLVDADQVEAGAADPARLTALLTRTRINPDVLAQTLREAHWYRQQGDAAQALSEANLHTALRLRAQQHFGALAQRVEPKRRLPELIANDALREQLNEILAAIRQRDALLGQGFAAKIAYGTGISALFYGDSGTGKSMAAEVLAAELGVDLIRVDLSTVVNKYIGETEKNLSKIFDIAMADTGVLLFDEADALFGKRSEVKDAQDRHANIEVSYLLQRLEHYPGLVVLSTNNRGHLDDAFTRRLTFMTRFEAPDAALRETMWRTIWPAHVAVADDIDWPRLARQVELTGAGIRNVALLASWLAAEGKRAVRQSDIERAIRRELGKTGRLAPRL</sequence>
<evidence type="ECO:0000313" key="7">
    <source>
        <dbReference type="Proteomes" id="UP000281098"/>
    </source>
</evidence>
<keyword evidence="7" id="KW-1185">Reference proteome</keyword>
<dbReference type="Pfam" id="PF22977">
    <property type="entry name" value="WHD"/>
    <property type="match status" value="1"/>
</dbReference>
<comment type="caution">
    <text evidence="6">The sequence shown here is derived from an EMBL/GenBank/DDBJ whole genome shotgun (WGS) entry which is preliminary data.</text>
</comment>
<feature type="region of interest" description="Disordered" evidence="4">
    <location>
        <begin position="1"/>
        <end position="47"/>
    </location>
</feature>
<name>A0ABX9YDE4_9BURK</name>
<dbReference type="InterPro" id="IPR054472">
    <property type="entry name" value="WHD"/>
</dbReference>
<evidence type="ECO:0000256" key="4">
    <source>
        <dbReference type="SAM" id="MobiDB-lite"/>
    </source>
</evidence>
<accession>A0ABX9YDE4</accession>
<dbReference type="PANTHER" id="PTHR23073">
    <property type="entry name" value="26S PROTEASOME REGULATORY SUBUNIT"/>
    <property type="match status" value="1"/>
</dbReference>
<dbReference type="SMART" id="SM00382">
    <property type="entry name" value="AAA"/>
    <property type="match status" value="1"/>
</dbReference>
<dbReference type="InterPro" id="IPR027417">
    <property type="entry name" value="P-loop_NTPase"/>
</dbReference>
<organism evidence="6 7">
    <name type="scientific">Burkholderia stagnalis</name>
    <dbReference type="NCBI Taxonomy" id="1503054"/>
    <lineage>
        <taxon>Bacteria</taxon>
        <taxon>Pseudomonadati</taxon>
        <taxon>Pseudomonadota</taxon>
        <taxon>Betaproteobacteria</taxon>
        <taxon>Burkholderiales</taxon>
        <taxon>Burkholderiaceae</taxon>
        <taxon>Burkholderia</taxon>
        <taxon>Burkholderia cepacia complex</taxon>
    </lineage>
</organism>
<evidence type="ECO:0000256" key="3">
    <source>
        <dbReference type="ARBA" id="ARBA00022840"/>
    </source>
</evidence>
<gene>
    <name evidence="6" type="ORF">DF017_34115</name>
</gene>
<dbReference type="SUPFAM" id="SSF52540">
    <property type="entry name" value="P-loop containing nucleoside triphosphate hydrolases"/>
    <property type="match status" value="1"/>
</dbReference>
<dbReference type="Gene3D" id="3.40.50.300">
    <property type="entry name" value="P-loop containing nucleotide triphosphate hydrolases"/>
    <property type="match status" value="1"/>
</dbReference>
<proteinExistence type="inferred from homology"/>
<dbReference type="EMBL" id="QTPM01000078">
    <property type="protein sequence ID" value="RQY80477.1"/>
    <property type="molecule type" value="Genomic_DNA"/>
</dbReference>
<evidence type="ECO:0000256" key="2">
    <source>
        <dbReference type="ARBA" id="ARBA00022741"/>
    </source>
</evidence>
<dbReference type="RefSeq" id="WP_124759681.1">
    <property type="nucleotide sequence ID" value="NZ_QTPM01000078.1"/>
</dbReference>
<comment type="similarity">
    <text evidence="1">Belongs to the AAA ATPase family.</text>
</comment>
<reference evidence="6 7" key="1">
    <citation type="submission" date="2018-08" db="EMBL/GenBank/DDBJ databases">
        <title>Comparative analysis of Burkholderia isolates from Puerto Rico.</title>
        <authorList>
            <person name="Hall C."/>
            <person name="Sahl J."/>
            <person name="Wagner D."/>
        </authorList>
    </citation>
    <scope>NUCLEOTIDE SEQUENCE [LARGE SCALE GENOMIC DNA]</scope>
    <source>
        <strain evidence="6 7">Bp8966</strain>
    </source>
</reference>
<feature type="domain" description="AAA+ ATPase" evidence="5">
    <location>
        <begin position="539"/>
        <end position="673"/>
    </location>
</feature>
<evidence type="ECO:0000256" key="1">
    <source>
        <dbReference type="ARBA" id="ARBA00006914"/>
    </source>
</evidence>
<dbReference type="Pfam" id="PF00004">
    <property type="entry name" value="AAA"/>
    <property type="match status" value="1"/>
</dbReference>
<dbReference type="InterPro" id="IPR003959">
    <property type="entry name" value="ATPase_AAA_core"/>
</dbReference>
<dbReference type="Proteomes" id="UP000281098">
    <property type="component" value="Unassembled WGS sequence"/>
</dbReference>